<evidence type="ECO:0000313" key="9">
    <source>
        <dbReference type="EMBL" id="EFI84115.1"/>
    </source>
</evidence>
<dbReference type="eggNOG" id="COG3711">
    <property type="taxonomic scope" value="Bacteria"/>
</dbReference>
<dbReference type="InterPro" id="IPR013011">
    <property type="entry name" value="PTS_EIIB_2"/>
</dbReference>
<keyword evidence="4" id="KW-0010">Activator</keyword>
<evidence type="ECO:0000256" key="5">
    <source>
        <dbReference type="ARBA" id="ARBA00023163"/>
    </source>
</evidence>
<feature type="domain" description="PRD" evidence="8">
    <location>
        <begin position="332"/>
        <end position="438"/>
    </location>
</feature>
<dbReference type="PROSITE" id="PS51099">
    <property type="entry name" value="PTS_EIIB_TYPE_2"/>
    <property type="match status" value="1"/>
</dbReference>
<dbReference type="PROSITE" id="PS51372">
    <property type="entry name" value="PRD_2"/>
    <property type="match status" value="2"/>
</dbReference>
<dbReference type="SUPFAM" id="SSF55804">
    <property type="entry name" value="Phoshotransferase/anion transport protein"/>
    <property type="match status" value="1"/>
</dbReference>
<dbReference type="InterPro" id="IPR036634">
    <property type="entry name" value="PRD_sf"/>
</dbReference>
<keyword evidence="3" id="KW-0805">Transcription regulation</keyword>
<dbReference type="InterPro" id="IPR016152">
    <property type="entry name" value="PTrfase/Anion_transptr"/>
</dbReference>
<keyword evidence="1" id="KW-0808">Transferase</keyword>
<dbReference type="EMBL" id="ACCR02000003">
    <property type="protein sequence ID" value="EFI84115.1"/>
    <property type="molecule type" value="Genomic_DNA"/>
</dbReference>
<keyword evidence="5" id="KW-0804">Transcription</keyword>
<dbReference type="Proteomes" id="UP000010119">
    <property type="component" value="Unassembled WGS sequence"/>
</dbReference>
<dbReference type="InterPro" id="IPR007737">
    <property type="entry name" value="Mga_HTH"/>
</dbReference>
<protein>
    <submittedName>
        <fullName evidence="9">PTS system, Lactose/Cellobiose specific IIB subunit</fullName>
    </submittedName>
</protein>
<dbReference type="Gene3D" id="3.40.50.2300">
    <property type="match status" value="1"/>
</dbReference>
<feature type="domain" description="PRD" evidence="8">
    <location>
        <begin position="226"/>
        <end position="331"/>
    </location>
</feature>
<dbReference type="Pfam" id="PF00874">
    <property type="entry name" value="PRD"/>
    <property type="match status" value="2"/>
</dbReference>
<evidence type="ECO:0000256" key="3">
    <source>
        <dbReference type="ARBA" id="ARBA00023015"/>
    </source>
</evidence>
<dbReference type="InterPro" id="IPR002178">
    <property type="entry name" value="PTS_EIIA_type-2_dom"/>
</dbReference>
<dbReference type="PANTHER" id="PTHR30185">
    <property type="entry name" value="CRYPTIC BETA-GLUCOSIDE BGL OPERON ANTITERMINATOR"/>
    <property type="match status" value="1"/>
</dbReference>
<organism evidence="9 10">
    <name type="scientific">Listeria grayi DSM 20601</name>
    <dbReference type="NCBI Taxonomy" id="525367"/>
    <lineage>
        <taxon>Bacteria</taxon>
        <taxon>Bacillati</taxon>
        <taxon>Bacillota</taxon>
        <taxon>Bacilli</taxon>
        <taxon>Bacillales</taxon>
        <taxon>Listeriaceae</taxon>
        <taxon>Listeria</taxon>
    </lineage>
</organism>
<evidence type="ECO:0000256" key="4">
    <source>
        <dbReference type="ARBA" id="ARBA00023159"/>
    </source>
</evidence>
<evidence type="ECO:0000259" key="6">
    <source>
        <dbReference type="PROSITE" id="PS51094"/>
    </source>
</evidence>
<dbReference type="STRING" id="525367.HMPREF0556_10668"/>
<evidence type="ECO:0000256" key="1">
    <source>
        <dbReference type="ARBA" id="ARBA00022679"/>
    </source>
</evidence>
<evidence type="ECO:0000313" key="10">
    <source>
        <dbReference type="Proteomes" id="UP000010119"/>
    </source>
</evidence>
<comment type="caution">
    <text evidence="9">The sequence shown here is derived from an EMBL/GenBank/DDBJ whole genome shotgun (WGS) entry which is preliminary data.</text>
</comment>
<dbReference type="InterPro" id="IPR013196">
    <property type="entry name" value="HTH_11"/>
</dbReference>
<dbReference type="HOGENOM" id="CLU_013442_5_1_9"/>
<feature type="domain" description="PTS EIIA type-2" evidence="6">
    <location>
        <begin position="541"/>
        <end position="679"/>
    </location>
</feature>
<dbReference type="Pfam" id="PF05043">
    <property type="entry name" value="Mga"/>
    <property type="match status" value="1"/>
</dbReference>
<dbReference type="GO" id="GO:0009401">
    <property type="term" value="P:phosphoenolpyruvate-dependent sugar phosphotransferase system"/>
    <property type="evidence" value="ECO:0007669"/>
    <property type="project" value="InterPro"/>
</dbReference>
<keyword evidence="10" id="KW-1185">Reference proteome</keyword>
<dbReference type="PROSITE" id="PS51094">
    <property type="entry name" value="PTS_EIIA_TYPE_2"/>
    <property type="match status" value="1"/>
</dbReference>
<dbReference type="InterPro" id="IPR050661">
    <property type="entry name" value="BglG_antiterminators"/>
</dbReference>
<accession>D7UWQ7</accession>
<dbReference type="CDD" id="cd05568">
    <property type="entry name" value="PTS_IIB_bgl_like"/>
    <property type="match status" value="1"/>
</dbReference>
<evidence type="ECO:0000259" key="7">
    <source>
        <dbReference type="PROSITE" id="PS51099"/>
    </source>
</evidence>
<keyword evidence="2" id="KW-0677">Repeat</keyword>
<sequence>MWSFWEFSGPFIQDRIQLQKGIQKMKAVTKMLSPREKRMIQFIVKNGYTTVKRIAAEMAVSEKTVSRSLQVIDSFLTASQLVLVRKPKIGIYIEGDKQTIRDMLKNIDQPVSSLPQTKEERVVYIFIKLLKTTDFITIQMLADELFISRGTIEKDMAEVTNMLEKEGVTLYKKPSKGMKLRLTEQERRSLTSKLINHFWGDNWYLKQENGKVRQAFEQIEVNLTGIFPTDGLKEIIDVVHTFSREKNFAFTDYAFESLVIHLAIALERIKSADYIEALQVSPVKNLVMTQKENTRYLVELLEARFELEIPAFEADYIQIHLSAAYNQWNDELIQPSSLPENDDFKQFVESTLTGTAYDFELIEGLATHLKSALNRLKLGMNFTNPFLSKIKQNFPLAFEQALRVKVPFEKKFHVHINEDESAYIALHFEAFYERTKSQPEGLNVALVCSTGLGSSQLLAARIKKYFKNLTVTAIFSVQKIMEEPNIEADLIISTIYLDLHSAIPVIVVSPMMTESDLANVSKQLQIMKPQERKQKNSFLKQLIHEELLFPQLELTTLEEVLAFIAERLVQSGYAEPGVLQSAIQREQLSYTSFHGLATPHADPALIKQSAIVVATLVHPIQWGEEQVDKVFFLALDDNHNLSLDKLYEEFYERIDNKRWLEQVTDARTIAALNECLVKDEM</sequence>
<dbReference type="InterPro" id="IPR036388">
    <property type="entry name" value="WH-like_DNA-bd_sf"/>
</dbReference>
<dbReference type="Pfam" id="PF08279">
    <property type="entry name" value="HTH_11"/>
    <property type="match status" value="1"/>
</dbReference>
<evidence type="ECO:0000259" key="8">
    <source>
        <dbReference type="PROSITE" id="PS51372"/>
    </source>
</evidence>
<dbReference type="SUPFAM" id="SSF52794">
    <property type="entry name" value="PTS system IIB component-like"/>
    <property type="match status" value="1"/>
</dbReference>
<dbReference type="AlphaFoldDB" id="D7UWQ7"/>
<dbReference type="InterPro" id="IPR011608">
    <property type="entry name" value="PRD"/>
</dbReference>
<proteinExistence type="predicted"/>
<dbReference type="PANTHER" id="PTHR30185:SF13">
    <property type="entry name" value="LICABCH OPERON REGULATOR-RELATED"/>
    <property type="match status" value="1"/>
</dbReference>
<dbReference type="SUPFAM" id="SSF63520">
    <property type="entry name" value="PTS-regulatory domain, PRD"/>
    <property type="match status" value="2"/>
</dbReference>
<dbReference type="eggNOG" id="COG1762">
    <property type="taxonomic scope" value="Bacteria"/>
</dbReference>
<evidence type="ECO:0000256" key="2">
    <source>
        <dbReference type="ARBA" id="ARBA00022737"/>
    </source>
</evidence>
<dbReference type="GO" id="GO:0006355">
    <property type="term" value="P:regulation of DNA-templated transcription"/>
    <property type="evidence" value="ECO:0007669"/>
    <property type="project" value="InterPro"/>
</dbReference>
<reference evidence="9" key="1">
    <citation type="submission" date="2010-06" db="EMBL/GenBank/DDBJ databases">
        <authorList>
            <person name="Muzny D."/>
            <person name="Qin X."/>
            <person name="Buhay C."/>
            <person name="Dugan-Rocha S."/>
            <person name="Ding Y."/>
            <person name="Chen G."/>
            <person name="Hawes A."/>
            <person name="Holder M."/>
            <person name="Jhangiani S."/>
            <person name="Johnson A."/>
            <person name="Khan Z."/>
            <person name="Li Z."/>
            <person name="Liu W."/>
            <person name="Liu X."/>
            <person name="Perez L."/>
            <person name="Shen H."/>
            <person name="Wang Q."/>
            <person name="Watt J."/>
            <person name="Xi L."/>
            <person name="Xin Y."/>
            <person name="Zhou J."/>
            <person name="Deng J."/>
            <person name="Jiang H."/>
            <person name="Liu Y."/>
            <person name="Qu J."/>
            <person name="Song X.-Z."/>
            <person name="Zhang L."/>
            <person name="Villasana D."/>
            <person name="Johnson A."/>
            <person name="Liu J."/>
            <person name="Liyanage D."/>
            <person name="Lorensuhewa L."/>
            <person name="Robinson T."/>
            <person name="Song A."/>
            <person name="Song B.-B."/>
            <person name="Dinh H."/>
            <person name="Thornton R."/>
            <person name="Coyle M."/>
            <person name="Francisco L."/>
            <person name="Jackson L."/>
            <person name="Javaid M."/>
            <person name="Korchina V."/>
            <person name="Kovar C."/>
            <person name="Mata R."/>
            <person name="Mathew T."/>
            <person name="Ngo R."/>
            <person name="Nguyen L."/>
            <person name="Nguyen N."/>
            <person name="Okwuonu G."/>
            <person name="Ongeri F."/>
            <person name="Pham C."/>
            <person name="Simmons D."/>
            <person name="Wilczek-Boney K."/>
            <person name="Hale W."/>
            <person name="Jakkamsetti A."/>
            <person name="Pham P."/>
            <person name="Ruth R."/>
            <person name="San Lucas F."/>
            <person name="Warren J."/>
            <person name="Zhang J."/>
            <person name="Zhao Z."/>
            <person name="Zhou C."/>
            <person name="Zhu D."/>
            <person name="Lee S."/>
            <person name="Bess C."/>
            <person name="Blankenburg K."/>
            <person name="Forbes L."/>
            <person name="Fu Q."/>
            <person name="Gubbala S."/>
            <person name="Hirani K."/>
            <person name="Jayaseelan J.C."/>
            <person name="Lara F."/>
            <person name="Munidasa M."/>
            <person name="Palculict T."/>
            <person name="Patil S."/>
            <person name="Pu L.-L."/>
            <person name="Saada N."/>
            <person name="Tang L."/>
            <person name="Weissenberger G."/>
            <person name="Zhu Y."/>
            <person name="Hemphill L."/>
            <person name="Shang Y."/>
            <person name="Youmans B."/>
            <person name="Ayvaz T."/>
            <person name="Ross M."/>
            <person name="Santibanez J."/>
            <person name="Aqrawi P."/>
            <person name="Gross S."/>
            <person name="Joshi V."/>
            <person name="Fowler G."/>
            <person name="Nazareth L."/>
            <person name="Reid J."/>
            <person name="Worley K."/>
            <person name="Petrosino J."/>
            <person name="Highlander S."/>
            <person name="Gibbs R."/>
        </authorList>
    </citation>
    <scope>NUCLEOTIDE SEQUENCE [LARGE SCALE GENOMIC DNA]</scope>
    <source>
        <strain evidence="9">DSM 20601</strain>
    </source>
</reference>
<gene>
    <name evidence="9" type="ORF">HMPREF0556_10668</name>
</gene>
<dbReference type="Pfam" id="PF00359">
    <property type="entry name" value="PTS_EIIA_2"/>
    <property type="match status" value="1"/>
</dbReference>
<feature type="domain" description="PTS EIIB type-2" evidence="7">
    <location>
        <begin position="442"/>
        <end position="532"/>
    </location>
</feature>
<dbReference type="Pfam" id="PF02302">
    <property type="entry name" value="PTS_IIB"/>
    <property type="match status" value="1"/>
</dbReference>
<dbReference type="Gene3D" id="1.10.10.10">
    <property type="entry name" value="Winged helix-like DNA-binding domain superfamily/Winged helix DNA-binding domain"/>
    <property type="match status" value="1"/>
</dbReference>
<dbReference type="GO" id="GO:0008982">
    <property type="term" value="F:protein-N(PI)-phosphohistidine-sugar phosphotransferase activity"/>
    <property type="evidence" value="ECO:0007669"/>
    <property type="project" value="InterPro"/>
</dbReference>
<dbReference type="InterPro" id="IPR003501">
    <property type="entry name" value="PTS_EIIB_2/3"/>
</dbReference>
<dbReference type="InterPro" id="IPR036095">
    <property type="entry name" value="PTS_EIIB-like_sf"/>
</dbReference>
<dbReference type="Gene3D" id="1.10.1790.10">
    <property type="entry name" value="PRD domain"/>
    <property type="match status" value="2"/>
</dbReference>
<dbReference type="Gene3D" id="3.40.930.10">
    <property type="entry name" value="Mannitol-specific EII, Chain A"/>
    <property type="match status" value="1"/>
</dbReference>
<name>D7UWQ7_LISGR</name>